<dbReference type="STRING" id="81985.R0F9J9"/>
<comment type="cofactor">
    <cofactor evidence="8">
        <name>Zn(2+)</name>
        <dbReference type="ChEBI" id="CHEBI:29105"/>
    </cofactor>
    <text evidence="8">Binds 1 zinc ion.</text>
</comment>
<dbReference type="InterPro" id="IPR050202">
    <property type="entry name" value="Cyt/Deoxycyt_deaminase"/>
</dbReference>
<dbReference type="GO" id="GO:0046135">
    <property type="term" value="P:pyrimidine nucleoside catabolic process"/>
    <property type="evidence" value="ECO:0007669"/>
    <property type="project" value="UniProtKB-ARBA"/>
</dbReference>
<dbReference type="PROSITE" id="PS00903">
    <property type="entry name" value="CYT_DCMP_DEAMINASES_1"/>
    <property type="match status" value="1"/>
</dbReference>
<evidence type="ECO:0000256" key="1">
    <source>
        <dbReference type="ARBA" id="ARBA00006576"/>
    </source>
</evidence>
<reference evidence="11" key="1">
    <citation type="journal article" date="2013" name="Nat. Genet.">
        <title>The Capsella rubella genome and the genomic consequences of rapid mating system evolution.</title>
        <authorList>
            <person name="Slotte T."/>
            <person name="Hazzouri K.M."/>
            <person name="Agren J.A."/>
            <person name="Koenig D."/>
            <person name="Maumus F."/>
            <person name="Guo Y.L."/>
            <person name="Steige K."/>
            <person name="Platts A.E."/>
            <person name="Escobar J.S."/>
            <person name="Newman L.K."/>
            <person name="Wang W."/>
            <person name="Mandakova T."/>
            <person name="Vello E."/>
            <person name="Smith L.M."/>
            <person name="Henz S.R."/>
            <person name="Steffen J."/>
            <person name="Takuno S."/>
            <person name="Brandvain Y."/>
            <person name="Coop G."/>
            <person name="Andolfatto P."/>
            <person name="Hu T.T."/>
            <person name="Blanchette M."/>
            <person name="Clark R.M."/>
            <person name="Quesneville H."/>
            <person name="Nordborg M."/>
            <person name="Gaut B.S."/>
            <person name="Lysak M.A."/>
            <person name="Jenkins J."/>
            <person name="Grimwood J."/>
            <person name="Chapman J."/>
            <person name="Prochnik S."/>
            <person name="Shu S."/>
            <person name="Rokhsar D."/>
            <person name="Schmutz J."/>
            <person name="Weigel D."/>
            <person name="Wright S.I."/>
        </authorList>
    </citation>
    <scope>NUCLEOTIDE SEQUENCE [LARGE SCALE GENOMIC DNA]</scope>
    <source>
        <strain evidence="11">cv. Monte Gargano</strain>
    </source>
</reference>
<dbReference type="InterPro" id="IPR016193">
    <property type="entry name" value="Cytidine_deaminase-like"/>
</dbReference>
<dbReference type="PANTHER" id="PTHR11644">
    <property type="entry name" value="CYTIDINE DEAMINASE"/>
    <property type="match status" value="1"/>
</dbReference>
<keyword evidence="11" id="KW-1185">Reference proteome</keyword>
<evidence type="ECO:0000256" key="6">
    <source>
        <dbReference type="ARBA" id="ARBA00022833"/>
    </source>
</evidence>
<evidence type="ECO:0000259" key="9">
    <source>
        <dbReference type="PROSITE" id="PS51747"/>
    </source>
</evidence>
<dbReference type="PROSITE" id="PS51747">
    <property type="entry name" value="CYT_DCMP_DEAMINASES_2"/>
    <property type="match status" value="2"/>
</dbReference>
<dbReference type="EMBL" id="KB870811">
    <property type="protein sequence ID" value="EOA18647.1"/>
    <property type="molecule type" value="Genomic_DNA"/>
</dbReference>
<dbReference type="InterPro" id="IPR006263">
    <property type="entry name" value="Cyt_deam_dimer"/>
</dbReference>
<feature type="active site" description="Proton donor" evidence="7">
    <location>
        <position position="70"/>
    </location>
</feature>
<keyword evidence="4 8" id="KW-0479">Metal-binding</keyword>
<feature type="binding site" evidence="8">
    <location>
        <position position="68"/>
    </location>
    <ligand>
        <name>Zn(2+)</name>
        <dbReference type="ChEBI" id="CHEBI:29105"/>
        <note>catalytic</note>
    </ligand>
</feature>
<evidence type="ECO:0000256" key="7">
    <source>
        <dbReference type="PIRSR" id="PIRSR006334-1"/>
    </source>
</evidence>
<dbReference type="AlphaFoldDB" id="R0F9J9"/>
<dbReference type="InterPro" id="IPR013171">
    <property type="entry name" value="Cyd/dCyd_deaminase_Zn-bd"/>
</dbReference>
<dbReference type="GO" id="GO:0004126">
    <property type="term" value="F:cytidine deaminase activity"/>
    <property type="evidence" value="ECO:0007669"/>
    <property type="project" value="UniProtKB-EC"/>
</dbReference>
<name>R0F9J9_9BRAS</name>
<feature type="binding site" evidence="8">
    <location>
        <position position="101"/>
    </location>
    <ligand>
        <name>Zn(2+)</name>
        <dbReference type="ChEBI" id="CHEBI:29105"/>
        <note>catalytic</note>
    </ligand>
</feature>
<accession>R0F9J9</accession>
<evidence type="ECO:0000313" key="11">
    <source>
        <dbReference type="Proteomes" id="UP000029121"/>
    </source>
</evidence>
<dbReference type="GO" id="GO:0005829">
    <property type="term" value="C:cytosol"/>
    <property type="evidence" value="ECO:0007669"/>
    <property type="project" value="UniProtKB-ARBA"/>
</dbReference>
<proteinExistence type="inferred from homology"/>
<dbReference type="Gene3D" id="3.40.140.10">
    <property type="entry name" value="Cytidine Deaminase, domain 2"/>
    <property type="match status" value="2"/>
</dbReference>
<dbReference type="PIRSF" id="PIRSF006334">
    <property type="entry name" value="Cdd_plus_pseudo"/>
    <property type="match status" value="1"/>
</dbReference>
<dbReference type="CDD" id="cd01283">
    <property type="entry name" value="cytidine_deaminase"/>
    <property type="match status" value="1"/>
</dbReference>
<dbReference type="EC" id="3.5.4.5" evidence="3"/>
<dbReference type="Pfam" id="PF00383">
    <property type="entry name" value="dCMP_cyt_deam_1"/>
    <property type="match status" value="1"/>
</dbReference>
<evidence type="ECO:0000313" key="10">
    <source>
        <dbReference type="EMBL" id="EOA18647.1"/>
    </source>
</evidence>
<dbReference type="PANTHER" id="PTHR11644:SF2">
    <property type="entry name" value="CYTIDINE DEAMINASE"/>
    <property type="match status" value="1"/>
</dbReference>
<dbReference type="Pfam" id="PF08211">
    <property type="entry name" value="dCMP_cyt_deam_2"/>
    <property type="match status" value="1"/>
</dbReference>
<dbReference type="GO" id="GO:0008270">
    <property type="term" value="F:zinc ion binding"/>
    <property type="evidence" value="ECO:0007669"/>
    <property type="project" value="InterPro"/>
</dbReference>
<dbReference type="NCBIfam" id="TIGR01355">
    <property type="entry name" value="cyt_deam_dimer"/>
    <property type="match status" value="1"/>
</dbReference>
<evidence type="ECO:0000256" key="4">
    <source>
        <dbReference type="ARBA" id="ARBA00022723"/>
    </source>
</evidence>
<keyword evidence="5" id="KW-0378">Hydrolase</keyword>
<dbReference type="InterPro" id="IPR002125">
    <property type="entry name" value="CMP_dCMP_dom"/>
</dbReference>
<organism evidence="10 11">
    <name type="scientific">Capsella rubella</name>
    <dbReference type="NCBI Taxonomy" id="81985"/>
    <lineage>
        <taxon>Eukaryota</taxon>
        <taxon>Viridiplantae</taxon>
        <taxon>Streptophyta</taxon>
        <taxon>Embryophyta</taxon>
        <taxon>Tracheophyta</taxon>
        <taxon>Spermatophyta</taxon>
        <taxon>Magnoliopsida</taxon>
        <taxon>eudicotyledons</taxon>
        <taxon>Gunneridae</taxon>
        <taxon>Pentapetalae</taxon>
        <taxon>rosids</taxon>
        <taxon>malvids</taxon>
        <taxon>Brassicales</taxon>
        <taxon>Brassicaceae</taxon>
        <taxon>Camelineae</taxon>
        <taxon>Capsella</taxon>
    </lineage>
</organism>
<comment type="similarity">
    <text evidence="1">Belongs to the cytidine and deoxycytidylate deaminase family.</text>
</comment>
<feature type="domain" description="CMP/dCMP-type deaminase" evidence="9">
    <location>
        <begin position="182"/>
        <end position="304"/>
    </location>
</feature>
<sequence length="304" mass="33130">MASQQNKFVYTTERAASEGVTDHKKLPKLIETARNLAMAPIKAGAVGLASSGRVYLGANVDFEGLSIHAEQFIIANLALNSEPELTHLVVSDDGTVFRGPCDRCSLFLQEIDNAAQIEVLIKNVNEEDGSFKSLESHMPDKFGPDSILPAEVSLLMPRDNRLALFNHDSSRRICSNQKRCSHLKCMALKVALKAANKSYAPHTECPSGVALICEGDVYEGWCIETVACNLSLGPVQAALVDFLARGKGKGFDKITGAVLVEKKGAKVSQEDISTMLLKKIAAPNCDFSVFHCYELPKENTWDIM</sequence>
<dbReference type="eggNOG" id="KOG0833">
    <property type="taxonomic scope" value="Eukaryota"/>
</dbReference>
<evidence type="ECO:0000256" key="2">
    <source>
        <dbReference type="ARBA" id="ARBA00011738"/>
    </source>
</evidence>
<dbReference type="FunFam" id="3.40.140.10:FF:000006">
    <property type="entry name" value="Cytidine deaminase"/>
    <property type="match status" value="1"/>
</dbReference>
<feature type="domain" description="CMP/dCMP-type deaminase" evidence="9">
    <location>
        <begin position="21"/>
        <end position="145"/>
    </location>
</feature>
<evidence type="ECO:0000256" key="3">
    <source>
        <dbReference type="ARBA" id="ARBA00012783"/>
    </source>
</evidence>
<dbReference type="OrthoDB" id="1060276at2759"/>
<keyword evidence="6 8" id="KW-0862">Zinc</keyword>
<comment type="subunit">
    <text evidence="2">Homodimer.</text>
</comment>
<evidence type="ECO:0000256" key="5">
    <source>
        <dbReference type="ARBA" id="ARBA00022801"/>
    </source>
</evidence>
<evidence type="ECO:0000256" key="8">
    <source>
        <dbReference type="PIRSR" id="PIRSR006334-3"/>
    </source>
</evidence>
<dbReference type="InterPro" id="IPR016192">
    <property type="entry name" value="APOBEC/CMP_deaminase_Zn-bd"/>
</dbReference>
<gene>
    <name evidence="10" type="ORF">CARUB_v10007223mg</name>
</gene>
<dbReference type="KEGG" id="crb:17880197"/>
<dbReference type="Proteomes" id="UP000029121">
    <property type="component" value="Unassembled WGS sequence"/>
</dbReference>
<dbReference type="SUPFAM" id="SSF53927">
    <property type="entry name" value="Cytidine deaminase-like"/>
    <property type="match status" value="2"/>
</dbReference>
<dbReference type="GO" id="GO:0042803">
    <property type="term" value="F:protein homodimerization activity"/>
    <property type="evidence" value="ECO:0007669"/>
    <property type="project" value="UniProtKB-ARBA"/>
</dbReference>
<feature type="binding site" evidence="8">
    <location>
        <position position="104"/>
    </location>
    <ligand>
        <name>Zn(2+)</name>
        <dbReference type="ChEBI" id="CHEBI:29105"/>
        <note>catalytic</note>
    </ligand>
</feature>
<protein>
    <recommendedName>
        <fullName evidence="3">cytidine deaminase</fullName>
        <ecNumber evidence="3">3.5.4.5</ecNumber>
    </recommendedName>
</protein>